<sequence length="158" mass="17587">MPFLIDGHNLIGAMPDLHLEDPDDEARLVERLQRLAMRTGRRILVVFDRGVPGGASFLSRGGVTVRFAPAGVTADELMIQRIRSERNPRGLIVVSSDRSVQEAARRHGASVWSAAEFLAYMQRHLGEAPASTGIAEEKPDEVDEAELDYWLRLFQGKH</sequence>
<evidence type="ECO:0008006" key="3">
    <source>
        <dbReference type="Google" id="ProtNLM"/>
    </source>
</evidence>
<dbReference type="Pfam" id="PF05991">
    <property type="entry name" value="NYN_YacP"/>
    <property type="match status" value="1"/>
</dbReference>
<protein>
    <recommendedName>
        <fullName evidence="3">RNA-binding protein</fullName>
    </recommendedName>
</protein>
<evidence type="ECO:0000313" key="2">
    <source>
        <dbReference type="Proteomes" id="UP000236642"/>
    </source>
</evidence>
<dbReference type="PANTHER" id="PTHR34547:SF1">
    <property type="entry name" value="YACP-LIKE NYN DOMAIN PROTEIN"/>
    <property type="match status" value="1"/>
</dbReference>
<dbReference type="AlphaFoldDB" id="A0A2H5Y8K4"/>
<dbReference type="PANTHER" id="PTHR34547">
    <property type="entry name" value="YACP-LIKE NYN DOMAIN PROTEIN"/>
    <property type="match status" value="1"/>
</dbReference>
<name>A0A2H5Y8K4_9CHLR</name>
<dbReference type="Proteomes" id="UP000236642">
    <property type="component" value="Unassembled WGS sequence"/>
</dbReference>
<gene>
    <name evidence="1" type="ORF">HRbin22_02004</name>
</gene>
<reference evidence="2" key="1">
    <citation type="submission" date="2017-09" db="EMBL/GenBank/DDBJ databases">
        <title>Metaegenomics of thermophilic ammonia-oxidizing enrichment culture.</title>
        <authorList>
            <person name="Kato S."/>
            <person name="Suzuki K."/>
        </authorList>
    </citation>
    <scope>NUCLEOTIDE SEQUENCE [LARGE SCALE GENOMIC DNA]</scope>
</reference>
<evidence type="ECO:0000313" key="1">
    <source>
        <dbReference type="EMBL" id="GBD09743.1"/>
    </source>
</evidence>
<organism evidence="1 2">
    <name type="scientific">Candidatus Thermoflexus japonica</name>
    <dbReference type="NCBI Taxonomy" id="2035417"/>
    <lineage>
        <taxon>Bacteria</taxon>
        <taxon>Bacillati</taxon>
        <taxon>Chloroflexota</taxon>
        <taxon>Thermoflexia</taxon>
        <taxon>Thermoflexales</taxon>
        <taxon>Thermoflexaceae</taxon>
        <taxon>Thermoflexus</taxon>
    </lineage>
</organism>
<accession>A0A2H5Y8K4</accession>
<dbReference type="EMBL" id="BEHY01000063">
    <property type="protein sequence ID" value="GBD09743.1"/>
    <property type="molecule type" value="Genomic_DNA"/>
</dbReference>
<comment type="caution">
    <text evidence="1">The sequence shown here is derived from an EMBL/GenBank/DDBJ whole genome shotgun (WGS) entry which is preliminary data.</text>
</comment>
<dbReference type="InterPro" id="IPR010298">
    <property type="entry name" value="YacP-like"/>
</dbReference>
<proteinExistence type="predicted"/>